<sequence>MIGSQSKPVKVSRKTTAILAIAVLTVIAFVGLTHTSHHEGNQQDCVICQLRHQPVTALAGSTLLGTTVWFEADTITHTDDSHNSYSGKQDPTRGPPA</sequence>
<organism evidence="2">
    <name type="scientific">marine metagenome</name>
    <dbReference type="NCBI Taxonomy" id="408172"/>
    <lineage>
        <taxon>unclassified sequences</taxon>
        <taxon>metagenomes</taxon>
        <taxon>ecological metagenomes</taxon>
    </lineage>
</organism>
<protein>
    <submittedName>
        <fullName evidence="2">Uncharacterized protein</fullName>
    </submittedName>
</protein>
<feature type="region of interest" description="Disordered" evidence="1">
    <location>
        <begin position="77"/>
        <end position="97"/>
    </location>
</feature>
<proteinExistence type="predicted"/>
<evidence type="ECO:0000256" key="1">
    <source>
        <dbReference type="SAM" id="MobiDB-lite"/>
    </source>
</evidence>
<dbReference type="AlphaFoldDB" id="A0A381RAB6"/>
<reference evidence="2" key="1">
    <citation type="submission" date="2018-05" db="EMBL/GenBank/DDBJ databases">
        <authorList>
            <person name="Lanie J.A."/>
            <person name="Ng W.-L."/>
            <person name="Kazmierczak K.M."/>
            <person name="Andrzejewski T.M."/>
            <person name="Davidsen T.M."/>
            <person name="Wayne K.J."/>
            <person name="Tettelin H."/>
            <person name="Glass J.I."/>
            <person name="Rusch D."/>
            <person name="Podicherti R."/>
            <person name="Tsui H.-C.T."/>
            <person name="Winkler M.E."/>
        </authorList>
    </citation>
    <scope>NUCLEOTIDE SEQUENCE</scope>
</reference>
<evidence type="ECO:0000313" key="2">
    <source>
        <dbReference type="EMBL" id="SUZ87779.1"/>
    </source>
</evidence>
<accession>A0A381RAB6</accession>
<dbReference type="EMBL" id="UINC01001739">
    <property type="protein sequence ID" value="SUZ87779.1"/>
    <property type="molecule type" value="Genomic_DNA"/>
</dbReference>
<gene>
    <name evidence="2" type="ORF">METZ01_LOCUS40633</name>
</gene>
<name>A0A381RAB6_9ZZZZ</name>